<dbReference type="PANTHER" id="PTHR12526">
    <property type="entry name" value="GLYCOSYLTRANSFERASE"/>
    <property type="match status" value="1"/>
</dbReference>
<dbReference type="EMBL" id="PPEL01000067">
    <property type="protein sequence ID" value="PNV64794.1"/>
    <property type="molecule type" value="Genomic_DNA"/>
</dbReference>
<sequence>MSFPSSGRVLFSATLVRGHIAKFHIPYLRWFKERGWETWVAAKNDYPDKNCEIPYCDHFVNIDFARSPFSKQTLVAYRELRRLFAEERFDLVHTHTPVGGVLTRLAARDARKAGTRVVYTAHGFHFYKGAPLANWLLWYPVERFMSRFTDVLITINHEDYERAKGFAHCRVEYVPGVGVDLSRFAAVKCAGAKREELGLAPGDFALLSVGDLIPRKNQAAIVRALPLLSANTKLIVCGEGPERENLLSLAGQLGVSDRLALLGFRDDMAEIMHACDCLVFPSVHEGLPVSVMEAMASGLPVVASPIRGIDPDLLDDHVSGLLLPDSEPASIAAAVSELMDDGELRGRLIAGAVSSVCRFGLDEALASTSKIYVGEVLDADTR</sequence>
<dbReference type="Pfam" id="PF13439">
    <property type="entry name" value="Glyco_transf_4"/>
    <property type="match status" value="1"/>
</dbReference>
<evidence type="ECO:0000313" key="6">
    <source>
        <dbReference type="Proteomes" id="UP000236488"/>
    </source>
</evidence>
<dbReference type="InterPro" id="IPR028098">
    <property type="entry name" value="Glyco_trans_4-like_N"/>
</dbReference>
<comment type="caution">
    <text evidence="5">The sequence shown here is derived from an EMBL/GenBank/DDBJ whole genome shotgun (WGS) entry which is preliminary data.</text>
</comment>
<evidence type="ECO:0000256" key="2">
    <source>
        <dbReference type="ARBA" id="ARBA00022679"/>
    </source>
</evidence>
<dbReference type="GO" id="GO:0016757">
    <property type="term" value="F:glycosyltransferase activity"/>
    <property type="evidence" value="ECO:0007669"/>
    <property type="project" value="UniProtKB-KW"/>
</dbReference>
<dbReference type="SUPFAM" id="SSF53756">
    <property type="entry name" value="UDP-Glycosyltransferase/glycogen phosphorylase"/>
    <property type="match status" value="1"/>
</dbReference>
<dbReference type="InterPro" id="IPR001296">
    <property type="entry name" value="Glyco_trans_1"/>
</dbReference>
<dbReference type="Pfam" id="PF00534">
    <property type="entry name" value="Glycos_transf_1"/>
    <property type="match status" value="1"/>
</dbReference>
<evidence type="ECO:0000259" key="4">
    <source>
        <dbReference type="Pfam" id="PF13439"/>
    </source>
</evidence>
<protein>
    <submittedName>
        <fullName evidence="5">Glycosyltransferase family 1 protein</fullName>
    </submittedName>
</protein>
<gene>
    <name evidence="5" type="ORF">C2L80_10065</name>
</gene>
<dbReference type="RefSeq" id="WP_103263143.1">
    <property type="nucleotide sequence ID" value="NZ_PPEL01000067.1"/>
</dbReference>
<dbReference type="CDD" id="cd03808">
    <property type="entry name" value="GT4_CapM-like"/>
    <property type="match status" value="1"/>
</dbReference>
<keyword evidence="1" id="KW-0328">Glycosyltransferase</keyword>
<keyword evidence="6" id="KW-1185">Reference proteome</keyword>
<feature type="domain" description="Glycosyl transferase family 1" evidence="3">
    <location>
        <begin position="193"/>
        <end position="350"/>
    </location>
</feature>
<name>A0A2K2U3F0_9ACTN</name>
<reference evidence="5 6" key="1">
    <citation type="journal article" date="2018" name="Int. J. Syst. Evol. Microbiol.">
        <title>Rubneribacter badeniensis gen. nov., sp. nov. and Enteroscipio rubneri gen. nov., sp. nov., new members of the Eggerthellaceae isolated from human faeces.</title>
        <authorList>
            <person name="Danylec N."/>
            <person name="Gobl A."/>
            <person name="Stoll D.A."/>
            <person name="Hetzer B."/>
            <person name="Kulling S.E."/>
            <person name="Huch M."/>
        </authorList>
    </citation>
    <scope>NUCLEOTIDE SEQUENCE [LARGE SCALE GENOMIC DNA]</scope>
    <source>
        <strain evidence="5 6">ResAG-85</strain>
    </source>
</reference>
<dbReference type="Gene3D" id="3.40.50.2000">
    <property type="entry name" value="Glycogen Phosphorylase B"/>
    <property type="match status" value="2"/>
</dbReference>
<proteinExistence type="predicted"/>
<dbReference type="Proteomes" id="UP000236488">
    <property type="component" value="Unassembled WGS sequence"/>
</dbReference>
<dbReference type="AlphaFoldDB" id="A0A2K2U3F0"/>
<evidence type="ECO:0000259" key="3">
    <source>
        <dbReference type="Pfam" id="PF00534"/>
    </source>
</evidence>
<evidence type="ECO:0000256" key="1">
    <source>
        <dbReference type="ARBA" id="ARBA00022676"/>
    </source>
</evidence>
<feature type="domain" description="Glycosyltransferase subfamily 4-like N-terminal" evidence="4">
    <location>
        <begin position="29"/>
        <end position="182"/>
    </location>
</feature>
<accession>A0A2K2U3F0</accession>
<organism evidence="5 6">
    <name type="scientific">Rubneribacter badeniensis</name>
    <dbReference type="NCBI Taxonomy" id="2070688"/>
    <lineage>
        <taxon>Bacteria</taxon>
        <taxon>Bacillati</taxon>
        <taxon>Actinomycetota</taxon>
        <taxon>Coriobacteriia</taxon>
        <taxon>Eggerthellales</taxon>
        <taxon>Eggerthellaceae</taxon>
        <taxon>Rubneribacter</taxon>
    </lineage>
</organism>
<evidence type="ECO:0000313" key="5">
    <source>
        <dbReference type="EMBL" id="PNV64794.1"/>
    </source>
</evidence>
<keyword evidence="2 5" id="KW-0808">Transferase</keyword>